<dbReference type="Gene3D" id="3.40.50.300">
    <property type="entry name" value="P-loop containing nucleotide triphosphate hydrolases"/>
    <property type="match status" value="1"/>
</dbReference>
<dbReference type="GO" id="GO:0015808">
    <property type="term" value="P:L-alanine transport"/>
    <property type="evidence" value="ECO:0007669"/>
    <property type="project" value="TreeGrafter"/>
</dbReference>
<dbReference type="Proteomes" id="UP001317532">
    <property type="component" value="Chromosome"/>
</dbReference>
<organism evidence="5 6">
    <name type="scientific">Vulcanimicrobium alpinum</name>
    <dbReference type="NCBI Taxonomy" id="3016050"/>
    <lineage>
        <taxon>Bacteria</taxon>
        <taxon>Bacillati</taxon>
        <taxon>Vulcanimicrobiota</taxon>
        <taxon>Vulcanimicrobiia</taxon>
        <taxon>Vulcanimicrobiales</taxon>
        <taxon>Vulcanimicrobiaceae</taxon>
        <taxon>Vulcanimicrobium</taxon>
    </lineage>
</organism>
<evidence type="ECO:0000256" key="2">
    <source>
        <dbReference type="ARBA" id="ARBA00022741"/>
    </source>
</evidence>
<dbReference type="Pfam" id="PF12399">
    <property type="entry name" value="BCA_ABC_TP_C"/>
    <property type="match status" value="1"/>
</dbReference>
<dbReference type="GO" id="GO:0015192">
    <property type="term" value="F:L-phenylalanine transmembrane transporter activity"/>
    <property type="evidence" value="ECO:0007669"/>
    <property type="project" value="TreeGrafter"/>
</dbReference>
<gene>
    <name evidence="5" type="primary">livG</name>
    <name evidence="5" type="ORF">WPS_24610</name>
</gene>
<keyword evidence="1" id="KW-0813">Transport</keyword>
<evidence type="ECO:0000256" key="3">
    <source>
        <dbReference type="ARBA" id="ARBA00022840"/>
    </source>
</evidence>
<evidence type="ECO:0000259" key="4">
    <source>
        <dbReference type="PROSITE" id="PS50893"/>
    </source>
</evidence>
<dbReference type="GO" id="GO:0005304">
    <property type="term" value="F:L-valine transmembrane transporter activity"/>
    <property type="evidence" value="ECO:0007669"/>
    <property type="project" value="TreeGrafter"/>
</dbReference>
<dbReference type="GO" id="GO:1903806">
    <property type="term" value="P:L-isoleucine import across plasma membrane"/>
    <property type="evidence" value="ECO:0007669"/>
    <property type="project" value="TreeGrafter"/>
</dbReference>
<dbReference type="GO" id="GO:0016887">
    <property type="term" value="F:ATP hydrolysis activity"/>
    <property type="evidence" value="ECO:0007669"/>
    <property type="project" value="InterPro"/>
</dbReference>
<dbReference type="InterPro" id="IPR027417">
    <property type="entry name" value="P-loop_NTPase"/>
</dbReference>
<name>A0AAN2CA22_UNVUL</name>
<reference evidence="5 6" key="1">
    <citation type="journal article" date="2022" name="ISME Commun">
        <title>Vulcanimicrobium alpinus gen. nov. sp. nov., the first cultivated representative of the candidate phylum 'Eremiobacterota', is a metabolically versatile aerobic anoxygenic phototroph.</title>
        <authorList>
            <person name="Yabe S."/>
            <person name="Muto K."/>
            <person name="Abe K."/>
            <person name="Yokota A."/>
            <person name="Staudigel H."/>
            <person name="Tebo B.M."/>
        </authorList>
    </citation>
    <scope>NUCLEOTIDE SEQUENCE [LARGE SCALE GENOMIC DNA]</scope>
    <source>
        <strain evidence="5 6">WC8-2</strain>
    </source>
</reference>
<dbReference type="RefSeq" id="WP_317994799.1">
    <property type="nucleotide sequence ID" value="NZ_AP025523.1"/>
</dbReference>
<dbReference type="GO" id="GO:0005524">
    <property type="term" value="F:ATP binding"/>
    <property type="evidence" value="ECO:0007669"/>
    <property type="project" value="UniProtKB-KW"/>
</dbReference>
<protein>
    <submittedName>
        <fullName evidence="5">ABC transporter ATP-binding protein</fullName>
    </submittedName>
</protein>
<dbReference type="PANTHER" id="PTHR45772:SF7">
    <property type="entry name" value="AMINO ACID ABC TRANSPORTER ATP-BINDING PROTEIN"/>
    <property type="match status" value="1"/>
</dbReference>
<dbReference type="GO" id="GO:0042941">
    <property type="term" value="P:D-alanine transmembrane transport"/>
    <property type="evidence" value="ECO:0007669"/>
    <property type="project" value="TreeGrafter"/>
</dbReference>
<evidence type="ECO:0000256" key="1">
    <source>
        <dbReference type="ARBA" id="ARBA00022448"/>
    </source>
</evidence>
<dbReference type="EMBL" id="AP025523">
    <property type="protein sequence ID" value="BDE07185.1"/>
    <property type="molecule type" value="Genomic_DNA"/>
</dbReference>
<dbReference type="GO" id="GO:0015188">
    <property type="term" value="F:L-isoleucine transmembrane transporter activity"/>
    <property type="evidence" value="ECO:0007669"/>
    <property type="project" value="TreeGrafter"/>
</dbReference>
<dbReference type="InterPro" id="IPR003593">
    <property type="entry name" value="AAA+_ATPase"/>
</dbReference>
<sequence length="262" mass="28629">MSLRELQDKPLLALDHVTQRFGGLVAIDDLSFAIDEGAIVAMIGPNGAGKSTVFNVITGIYKPAAGSVTFDSRDLTGATTSAITAAGIARTFQNIRLFAFMSALENVMTGEHARLKTNLVGSLLHPPSQRREEVRATERAMELLRFVELDVYAGTYARNLAYGFQRRLEIARALASDPKLLLLDEPAAGMNPSEKRDLVALIRRIRERGVTVFLIEHDMSLVMEVSERITVLDHGEKIAEGLPAEIRTDPKVIEAYLGAPAT</sequence>
<keyword evidence="6" id="KW-1185">Reference proteome</keyword>
<dbReference type="PANTHER" id="PTHR45772">
    <property type="entry name" value="CONSERVED COMPONENT OF ABC TRANSPORTER FOR NATURAL AMINO ACIDS-RELATED"/>
    <property type="match status" value="1"/>
</dbReference>
<dbReference type="KEGG" id="vab:WPS_24610"/>
<evidence type="ECO:0000313" key="6">
    <source>
        <dbReference type="Proteomes" id="UP001317532"/>
    </source>
</evidence>
<accession>A0AAN2CA22</accession>
<dbReference type="GO" id="GO:1903805">
    <property type="term" value="P:L-valine import across plasma membrane"/>
    <property type="evidence" value="ECO:0007669"/>
    <property type="project" value="TreeGrafter"/>
</dbReference>
<dbReference type="InterPro" id="IPR003439">
    <property type="entry name" value="ABC_transporter-like_ATP-bd"/>
</dbReference>
<dbReference type="FunFam" id="3.40.50.300:FF:000421">
    <property type="entry name" value="Branched-chain amino acid ABC transporter ATP-binding protein"/>
    <property type="match status" value="1"/>
</dbReference>
<dbReference type="Pfam" id="PF00005">
    <property type="entry name" value="ABC_tran"/>
    <property type="match status" value="1"/>
</dbReference>
<keyword evidence="2" id="KW-0547">Nucleotide-binding</keyword>
<dbReference type="CDD" id="cd03219">
    <property type="entry name" value="ABC_Mj1267_LivG_branched"/>
    <property type="match status" value="1"/>
</dbReference>
<dbReference type="InterPro" id="IPR032823">
    <property type="entry name" value="BCA_ABC_TP_C"/>
</dbReference>
<dbReference type="PROSITE" id="PS50893">
    <property type="entry name" value="ABC_TRANSPORTER_2"/>
    <property type="match status" value="1"/>
</dbReference>
<dbReference type="SUPFAM" id="SSF52540">
    <property type="entry name" value="P-loop containing nucleoside triphosphate hydrolases"/>
    <property type="match status" value="1"/>
</dbReference>
<dbReference type="SMART" id="SM00382">
    <property type="entry name" value="AAA"/>
    <property type="match status" value="1"/>
</dbReference>
<keyword evidence="3 5" id="KW-0067">ATP-binding</keyword>
<dbReference type="GO" id="GO:0005886">
    <property type="term" value="C:plasma membrane"/>
    <property type="evidence" value="ECO:0007669"/>
    <property type="project" value="TreeGrafter"/>
</dbReference>
<dbReference type="InterPro" id="IPR051120">
    <property type="entry name" value="ABC_AA/LPS_Transport"/>
</dbReference>
<feature type="domain" description="ABC transporter" evidence="4">
    <location>
        <begin position="12"/>
        <end position="259"/>
    </location>
</feature>
<proteinExistence type="predicted"/>
<evidence type="ECO:0000313" key="5">
    <source>
        <dbReference type="EMBL" id="BDE07185.1"/>
    </source>
</evidence>
<dbReference type="AlphaFoldDB" id="A0AAN2CA22"/>